<comment type="similarity">
    <text evidence="1 6">Belongs to the peptidase M76 family.</text>
</comment>
<accession>A0A4U6U4F3</accession>
<evidence type="ECO:0000256" key="2">
    <source>
        <dbReference type="ARBA" id="ARBA00022670"/>
    </source>
</evidence>
<keyword evidence="3 6" id="KW-0479">Metal-binding</keyword>
<keyword evidence="2 6" id="KW-0645">Protease</keyword>
<dbReference type="GO" id="GO:0005739">
    <property type="term" value="C:mitochondrion"/>
    <property type="evidence" value="ECO:0007669"/>
    <property type="project" value="GOC"/>
</dbReference>
<proteinExistence type="inferred from homology"/>
<dbReference type="Gramene" id="TKW05037">
    <property type="protein sequence ID" value="TKW05037"/>
    <property type="gene ID" value="SEVIR_7G150000v2"/>
</dbReference>
<dbReference type="Pfam" id="PF09768">
    <property type="entry name" value="Peptidase_M76"/>
    <property type="match status" value="1"/>
</dbReference>
<gene>
    <name evidence="8" type="ORF">SEVIR_7G150000v2</name>
</gene>
<evidence type="ECO:0000256" key="5">
    <source>
        <dbReference type="ARBA" id="ARBA00023049"/>
    </source>
</evidence>
<dbReference type="GO" id="GO:0004222">
    <property type="term" value="F:metalloendopeptidase activity"/>
    <property type="evidence" value="ECO:0007669"/>
    <property type="project" value="InterPro"/>
</dbReference>
<dbReference type="GO" id="GO:0046872">
    <property type="term" value="F:metal ion binding"/>
    <property type="evidence" value="ECO:0007669"/>
    <property type="project" value="UniProtKB-KW"/>
</dbReference>
<dbReference type="GO" id="GO:0033615">
    <property type="term" value="P:mitochondrial proton-transporting ATP synthase complex assembly"/>
    <property type="evidence" value="ECO:0007669"/>
    <property type="project" value="TreeGrafter"/>
</dbReference>
<evidence type="ECO:0000313" key="9">
    <source>
        <dbReference type="Proteomes" id="UP000298652"/>
    </source>
</evidence>
<reference evidence="8" key="1">
    <citation type="submission" date="2019-03" db="EMBL/GenBank/DDBJ databases">
        <title>WGS assembly of Setaria viridis.</title>
        <authorList>
            <person name="Huang P."/>
            <person name="Jenkins J."/>
            <person name="Grimwood J."/>
            <person name="Barry K."/>
            <person name="Healey A."/>
            <person name="Mamidi S."/>
            <person name="Sreedasyam A."/>
            <person name="Shu S."/>
            <person name="Feldman M."/>
            <person name="Wu J."/>
            <person name="Yu Y."/>
            <person name="Chen C."/>
            <person name="Johnson J."/>
            <person name="Rokhsar D."/>
            <person name="Baxter I."/>
            <person name="Schmutz J."/>
            <person name="Brutnell T."/>
            <person name="Kellogg E."/>
        </authorList>
    </citation>
    <scope>NUCLEOTIDE SEQUENCE [LARGE SCALE GENOMIC DNA]</scope>
</reference>
<dbReference type="GO" id="GO:0034982">
    <property type="term" value="P:mitochondrial protein processing"/>
    <property type="evidence" value="ECO:0007669"/>
    <property type="project" value="TreeGrafter"/>
</dbReference>
<evidence type="ECO:0000313" key="8">
    <source>
        <dbReference type="EMBL" id="TKW05037.1"/>
    </source>
</evidence>
<dbReference type="EMBL" id="CM016558">
    <property type="protein sequence ID" value="TKW05037.1"/>
    <property type="molecule type" value="Genomic_DNA"/>
</dbReference>
<name>A0A4U6U4F3_SETVI</name>
<evidence type="ECO:0000256" key="7">
    <source>
        <dbReference type="SAM" id="MobiDB-lite"/>
    </source>
</evidence>
<evidence type="ECO:0000256" key="4">
    <source>
        <dbReference type="ARBA" id="ARBA00022801"/>
    </source>
</evidence>
<dbReference type="EC" id="3.4.24.-" evidence="6"/>
<protein>
    <recommendedName>
        <fullName evidence="6">Mitochondrial inner membrane protease ATP23</fullName>
        <ecNumber evidence="6">3.4.24.-</ecNumber>
    </recommendedName>
</protein>
<evidence type="ECO:0000256" key="1">
    <source>
        <dbReference type="ARBA" id="ARBA00009915"/>
    </source>
</evidence>
<evidence type="ECO:0000256" key="3">
    <source>
        <dbReference type="ARBA" id="ARBA00022723"/>
    </source>
</evidence>
<dbReference type="Proteomes" id="UP000298652">
    <property type="component" value="Chromosome 7"/>
</dbReference>
<dbReference type="PANTHER" id="PTHR21711">
    <property type="entry name" value="MITOCHONDRIAL INNER MEMBRANE PROTEASE"/>
    <property type="match status" value="1"/>
</dbReference>
<sequence length="173" mass="18810">MAEGQGGAGGAAGVRAEAESSSERRTQPAMSREDCVAGIRSALKHPTVRFLREQMEKAGCKVFPSLILAANCSSAGGYGSGEGIKVCCNHMTLQDEINQVIIHEMIHAYDDCVGKNMDWKNCAHHACSEDCVRRRALMSLKNNPYCSEAAAKDAIEAVWNICYNDTRPFDRAP</sequence>
<evidence type="ECO:0000256" key="6">
    <source>
        <dbReference type="RuleBase" id="RU364057"/>
    </source>
</evidence>
<feature type="compositionally biased region" description="Basic and acidic residues" evidence="7">
    <location>
        <begin position="16"/>
        <end position="33"/>
    </location>
</feature>
<keyword evidence="5 6" id="KW-0482">Metalloprotease</keyword>
<feature type="compositionally biased region" description="Gly residues" evidence="7">
    <location>
        <begin position="1"/>
        <end position="12"/>
    </location>
</feature>
<organism evidence="8 9">
    <name type="scientific">Setaria viridis</name>
    <name type="common">Green bristlegrass</name>
    <name type="synonym">Setaria italica subsp. viridis</name>
    <dbReference type="NCBI Taxonomy" id="4556"/>
    <lineage>
        <taxon>Eukaryota</taxon>
        <taxon>Viridiplantae</taxon>
        <taxon>Streptophyta</taxon>
        <taxon>Embryophyta</taxon>
        <taxon>Tracheophyta</taxon>
        <taxon>Spermatophyta</taxon>
        <taxon>Magnoliopsida</taxon>
        <taxon>Liliopsida</taxon>
        <taxon>Poales</taxon>
        <taxon>Poaceae</taxon>
        <taxon>PACMAD clade</taxon>
        <taxon>Panicoideae</taxon>
        <taxon>Panicodae</taxon>
        <taxon>Paniceae</taxon>
        <taxon>Cenchrinae</taxon>
        <taxon>Setaria</taxon>
    </lineage>
</organism>
<keyword evidence="4 6" id="KW-0378">Hydrolase</keyword>
<keyword evidence="9" id="KW-1185">Reference proteome</keyword>
<dbReference type="AlphaFoldDB" id="A0A4U6U4F3"/>
<feature type="region of interest" description="Disordered" evidence="7">
    <location>
        <begin position="1"/>
        <end position="33"/>
    </location>
</feature>
<dbReference type="PANTHER" id="PTHR21711:SF0">
    <property type="entry name" value="MITOCHONDRIAL INNER MEMBRANE PROTEASE ATP23 HOMOLOG"/>
    <property type="match status" value="1"/>
</dbReference>
<dbReference type="InterPro" id="IPR019165">
    <property type="entry name" value="Peptidase_M76_ATP23"/>
</dbReference>